<dbReference type="RefSeq" id="XP_033390061.1">
    <property type="nucleotide sequence ID" value="XM_033531557.1"/>
</dbReference>
<sequence length="203" mass="21199">MPTSQQLGGPATFGYSDHPDSSCRLPASCLDDSSHLAINTSLPLQNTGGGPPQPYNDLVAASSSGDEQPLRFSFQNDLVLPNSYQFASSAPENSIYPSTQPHLLNQSAGDHISDLSAAPMFLSSMQSSLRRLAPAPPKPTNAMSLSDGSILVGNCPQPSPVSVDHQTRGKVSLGGIPIRSKPIEHSPIVGGFTLQGRPTAGIV</sequence>
<name>A0A6A5Y816_9PLEO</name>
<dbReference type="Proteomes" id="UP000799778">
    <property type="component" value="Unassembled WGS sequence"/>
</dbReference>
<organism evidence="2 3">
    <name type="scientific">Aaosphaeria arxii CBS 175.79</name>
    <dbReference type="NCBI Taxonomy" id="1450172"/>
    <lineage>
        <taxon>Eukaryota</taxon>
        <taxon>Fungi</taxon>
        <taxon>Dikarya</taxon>
        <taxon>Ascomycota</taxon>
        <taxon>Pezizomycotina</taxon>
        <taxon>Dothideomycetes</taxon>
        <taxon>Pleosporomycetidae</taxon>
        <taxon>Pleosporales</taxon>
        <taxon>Pleosporales incertae sedis</taxon>
        <taxon>Aaosphaeria</taxon>
    </lineage>
</organism>
<dbReference type="GeneID" id="54288954"/>
<feature type="region of interest" description="Disordered" evidence="1">
    <location>
        <begin position="1"/>
        <end position="20"/>
    </location>
</feature>
<keyword evidence="3" id="KW-1185">Reference proteome</keyword>
<accession>A0A6A5Y816</accession>
<protein>
    <submittedName>
        <fullName evidence="2">Uncharacterized protein</fullName>
    </submittedName>
</protein>
<proteinExistence type="predicted"/>
<evidence type="ECO:0000256" key="1">
    <source>
        <dbReference type="SAM" id="MobiDB-lite"/>
    </source>
</evidence>
<evidence type="ECO:0000313" key="3">
    <source>
        <dbReference type="Proteomes" id="UP000799778"/>
    </source>
</evidence>
<evidence type="ECO:0000313" key="2">
    <source>
        <dbReference type="EMBL" id="KAF2021722.1"/>
    </source>
</evidence>
<dbReference type="EMBL" id="ML978066">
    <property type="protein sequence ID" value="KAF2021722.1"/>
    <property type="molecule type" value="Genomic_DNA"/>
</dbReference>
<reference evidence="2" key="1">
    <citation type="journal article" date="2020" name="Stud. Mycol.">
        <title>101 Dothideomycetes genomes: a test case for predicting lifestyles and emergence of pathogens.</title>
        <authorList>
            <person name="Haridas S."/>
            <person name="Albert R."/>
            <person name="Binder M."/>
            <person name="Bloem J."/>
            <person name="Labutti K."/>
            <person name="Salamov A."/>
            <person name="Andreopoulos B."/>
            <person name="Baker S."/>
            <person name="Barry K."/>
            <person name="Bills G."/>
            <person name="Bluhm B."/>
            <person name="Cannon C."/>
            <person name="Castanera R."/>
            <person name="Culley D."/>
            <person name="Daum C."/>
            <person name="Ezra D."/>
            <person name="Gonzalez J."/>
            <person name="Henrissat B."/>
            <person name="Kuo A."/>
            <person name="Liang C."/>
            <person name="Lipzen A."/>
            <person name="Lutzoni F."/>
            <person name="Magnuson J."/>
            <person name="Mondo S."/>
            <person name="Nolan M."/>
            <person name="Ohm R."/>
            <person name="Pangilinan J."/>
            <person name="Park H.-J."/>
            <person name="Ramirez L."/>
            <person name="Alfaro M."/>
            <person name="Sun H."/>
            <person name="Tritt A."/>
            <person name="Yoshinaga Y."/>
            <person name="Zwiers L.-H."/>
            <person name="Turgeon B."/>
            <person name="Goodwin S."/>
            <person name="Spatafora J."/>
            <person name="Crous P."/>
            <person name="Grigoriev I."/>
        </authorList>
    </citation>
    <scope>NUCLEOTIDE SEQUENCE</scope>
    <source>
        <strain evidence="2">CBS 175.79</strain>
    </source>
</reference>
<gene>
    <name evidence="2" type="ORF">BU24DRAFT_457675</name>
</gene>
<dbReference type="AlphaFoldDB" id="A0A6A5Y816"/>